<accession>A0A2T6BTQ3</accession>
<keyword evidence="1" id="KW-0255">Endonuclease</keyword>
<dbReference type="AlphaFoldDB" id="A0A2T6BTQ3"/>
<protein>
    <submittedName>
        <fullName evidence="1">Endonuclease V</fullName>
    </submittedName>
</protein>
<dbReference type="GO" id="GO:0006281">
    <property type="term" value="P:DNA repair"/>
    <property type="evidence" value="ECO:0007669"/>
    <property type="project" value="InterPro"/>
</dbReference>
<dbReference type="EMBL" id="QBKT01000009">
    <property type="protein sequence ID" value="PTX59444.1"/>
    <property type="molecule type" value="Genomic_DNA"/>
</dbReference>
<dbReference type="GO" id="GO:0004519">
    <property type="term" value="F:endonuclease activity"/>
    <property type="evidence" value="ECO:0007669"/>
    <property type="project" value="UniProtKB-KW"/>
</dbReference>
<dbReference type="RefSeq" id="WP_108116093.1">
    <property type="nucleotide sequence ID" value="NZ_QBKT01000009.1"/>
</dbReference>
<reference evidence="1 2" key="1">
    <citation type="submission" date="2018-04" db="EMBL/GenBank/DDBJ databases">
        <title>Genomic Encyclopedia of Archaeal and Bacterial Type Strains, Phase II (KMG-II): from individual species to whole genera.</title>
        <authorList>
            <person name="Goeker M."/>
        </authorList>
    </citation>
    <scope>NUCLEOTIDE SEQUENCE [LARGE SCALE GENOMIC DNA]</scope>
    <source>
        <strain evidence="1 2">DSM 25731</strain>
    </source>
</reference>
<dbReference type="Proteomes" id="UP000244090">
    <property type="component" value="Unassembled WGS sequence"/>
</dbReference>
<name>A0A2T6BTQ3_9FLAO</name>
<gene>
    <name evidence="1" type="ORF">C8N46_10932</name>
</gene>
<keyword evidence="2" id="KW-1185">Reference proteome</keyword>
<evidence type="ECO:0000313" key="2">
    <source>
        <dbReference type="Proteomes" id="UP000244090"/>
    </source>
</evidence>
<dbReference type="InterPro" id="IPR007581">
    <property type="entry name" value="Endonuclease-V"/>
</dbReference>
<dbReference type="OrthoDB" id="2593273at2"/>
<dbReference type="Pfam" id="PF04493">
    <property type="entry name" value="Endonuclease_5"/>
    <property type="match status" value="1"/>
</dbReference>
<dbReference type="Gene3D" id="3.30.2170.10">
    <property type="entry name" value="archaeoglobus fulgidus dsm 4304 superfamily"/>
    <property type="match status" value="1"/>
</dbReference>
<keyword evidence="1" id="KW-0378">Hydrolase</keyword>
<keyword evidence="1" id="KW-0540">Nuclease</keyword>
<evidence type="ECO:0000313" key="1">
    <source>
        <dbReference type="EMBL" id="PTX59444.1"/>
    </source>
</evidence>
<sequence>MIAALDIHYKETYAKAVCVLFDWSDETPTQVYTAIIKDVQPYVSGEFYKRELPCILKVLEQVPLHTLEAIIVDGHVFVDNDKKYGLGGYLWEALDEKVPIIGIAKKSFIHTEKVATPIKRGSSENPLYVSCIGIEKDTVLENVQLLHGSHRMPTILKLVDAISRTEIH</sequence>
<organism evidence="1 2">
    <name type="scientific">Kordia periserrulae</name>
    <dbReference type="NCBI Taxonomy" id="701523"/>
    <lineage>
        <taxon>Bacteria</taxon>
        <taxon>Pseudomonadati</taxon>
        <taxon>Bacteroidota</taxon>
        <taxon>Flavobacteriia</taxon>
        <taxon>Flavobacteriales</taxon>
        <taxon>Flavobacteriaceae</taxon>
        <taxon>Kordia</taxon>
    </lineage>
</organism>
<proteinExistence type="predicted"/>
<comment type="caution">
    <text evidence="1">The sequence shown here is derived from an EMBL/GenBank/DDBJ whole genome shotgun (WGS) entry which is preliminary data.</text>
</comment>